<dbReference type="AlphaFoldDB" id="A0A8H3A5Q2"/>
<dbReference type="SMART" id="SM00220">
    <property type="entry name" value="S_TKc"/>
    <property type="match status" value="1"/>
</dbReference>
<dbReference type="InterPro" id="IPR011009">
    <property type="entry name" value="Kinase-like_dom_sf"/>
</dbReference>
<dbReference type="PANTHER" id="PTHR44329:SF298">
    <property type="entry name" value="MIXED LINEAGE KINASE DOMAIN-LIKE PROTEIN"/>
    <property type="match status" value="1"/>
</dbReference>
<dbReference type="GO" id="GO:0005524">
    <property type="term" value="F:ATP binding"/>
    <property type="evidence" value="ECO:0007669"/>
    <property type="project" value="UniProtKB-KW"/>
</dbReference>
<dbReference type="InterPro" id="IPR051681">
    <property type="entry name" value="Ser/Thr_Kinases-Pseudokinases"/>
</dbReference>
<gene>
    <name evidence="5" type="ORF">RDB_LOCUS16622</name>
</gene>
<reference evidence="5" key="1">
    <citation type="submission" date="2021-01" db="EMBL/GenBank/DDBJ databases">
        <authorList>
            <person name="Kaushik A."/>
        </authorList>
    </citation>
    <scope>NUCLEOTIDE SEQUENCE</scope>
    <source>
        <strain evidence="5">AG3-T5</strain>
    </source>
</reference>
<dbReference type="SUPFAM" id="SSF56112">
    <property type="entry name" value="Protein kinase-like (PK-like)"/>
    <property type="match status" value="1"/>
</dbReference>
<dbReference type="InterPro" id="IPR008271">
    <property type="entry name" value="Ser/Thr_kinase_AS"/>
</dbReference>
<evidence type="ECO:0000256" key="1">
    <source>
        <dbReference type="ARBA" id="ARBA00022741"/>
    </source>
</evidence>
<proteinExistence type="predicted"/>
<accession>A0A8H3A5Q2</accession>
<feature type="domain" description="Protein kinase" evidence="4">
    <location>
        <begin position="98"/>
        <end position="362"/>
    </location>
</feature>
<keyword evidence="2" id="KW-0067">ATP-binding</keyword>
<sequence>MHDQYSKKRSRDVGALDHAHPSSPRHLCLAEAVPSQKKSRVVLDESLGTVSSLHQDSRITISERQVTVINSAMRTSEIVTALGYYGCKNLGPKLDLRSCGEHPICNGGLGDIYMAKVDRLKIAIKTTRVYVMNKDEKYLKCAAKELYTWSKCKHPNVLNLLGLVEFRGQIGMVSAWMDNGDVRTYLDARPGTDRCQLCHGISDGLAYLHDVGIIHGDLKGANILISDDGKPMLNDFGNAVLQEHSLNFTESTTRTNISPRWTAPEILEGLTSCSYAADVYALGMTWLEVITGKVPFPERRNDVALAHLIVNRREIPQRPTKRIPGNKTQSTSIRERSSRPCKNNYAERFKLGYIVGFRNRTLGVVDVWSGIHWDIRLQ</sequence>
<evidence type="ECO:0000256" key="3">
    <source>
        <dbReference type="SAM" id="MobiDB-lite"/>
    </source>
</evidence>
<evidence type="ECO:0000313" key="5">
    <source>
        <dbReference type="EMBL" id="CAE6407141.1"/>
    </source>
</evidence>
<feature type="region of interest" description="Disordered" evidence="3">
    <location>
        <begin position="317"/>
        <end position="338"/>
    </location>
</feature>
<evidence type="ECO:0000256" key="2">
    <source>
        <dbReference type="ARBA" id="ARBA00022840"/>
    </source>
</evidence>
<comment type="caution">
    <text evidence="5">The sequence shown here is derived from an EMBL/GenBank/DDBJ whole genome shotgun (WGS) entry which is preliminary data.</text>
</comment>
<keyword evidence="1" id="KW-0547">Nucleotide-binding</keyword>
<dbReference type="EMBL" id="CAJMWW010000055">
    <property type="protein sequence ID" value="CAE6407141.1"/>
    <property type="molecule type" value="Genomic_DNA"/>
</dbReference>
<dbReference type="InterPro" id="IPR000719">
    <property type="entry name" value="Prot_kinase_dom"/>
</dbReference>
<name>A0A8H3A5Q2_9AGAM</name>
<dbReference type="Pfam" id="PF00069">
    <property type="entry name" value="Pkinase"/>
    <property type="match status" value="1"/>
</dbReference>
<protein>
    <recommendedName>
        <fullName evidence="4">Protein kinase domain-containing protein</fullName>
    </recommendedName>
</protein>
<dbReference type="Gene3D" id="1.10.510.10">
    <property type="entry name" value="Transferase(Phosphotransferase) domain 1"/>
    <property type="match status" value="1"/>
</dbReference>
<dbReference type="GO" id="GO:0004674">
    <property type="term" value="F:protein serine/threonine kinase activity"/>
    <property type="evidence" value="ECO:0007669"/>
    <property type="project" value="TreeGrafter"/>
</dbReference>
<dbReference type="PROSITE" id="PS50011">
    <property type="entry name" value="PROTEIN_KINASE_DOM"/>
    <property type="match status" value="1"/>
</dbReference>
<feature type="region of interest" description="Disordered" evidence="3">
    <location>
        <begin position="1"/>
        <end position="22"/>
    </location>
</feature>
<dbReference type="PANTHER" id="PTHR44329">
    <property type="entry name" value="SERINE/THREONINE-PROTEIN KINASE TNNI3K-RELATED"/>
    <property type="match status" value="1"/>
</dbReference>
<feature type="compositionally biased region" description="Basic and acidic residues" evidence="3">
    <location>
        <begin position="1"/>
        <end position="20"/>
    </location>
</feature>
<evidence type="ECO:0000259" key="4">
    <source>
        <dbReference type="PROSITE" id="PS50011"/>
    </source>
</evidence>
<dbReference type="Proteomes" id="UP000663841">
    <property type="component" value="Unassembled WGS sequence"/>
</dbReference>
<evidence type="ECO:0000313" key="6">
    <source>
        <dbReference type="Proteomes" id="UP000663841"/>
    </source>
</evidence>
<organism evidence="5 6">
    <name type="scientific">Rhizoctonia solani</name>
    <dbReference type="NCBI Taxonomy" id="456999"/>
    <lineage>
        <taxon>Eukaryota</taxon>
        <taxon>Fungi</taxon>
        <taxon>Dikarya</taxon>
        <taxon>Basidiomycota</taxon>
        <taxon>Agaricomycotina</taxon>
        <taxon>Agaricomycetes</taxon>
        <taxon>Cantharellales</taxon>
        <taxon>Ceratobasidiaceae</taxon>
        <taxon>Rhizoctonia</taxon>
    </lineage>
</organism>
<dbReference type="PROSITE" id="PS00108">
    <property type="entry name" value="PROTEIN_KINASE_ST"/>
    <property type="match status" value="1"/>
</dbReference>